<keyword evidence="3" id="KW-0812">Transmembrane</keyword>
<dbReference type="Proteomes" id="UP000770661">
    <property type="component" value="Unassembled WGS sequence"/>
</dbReference>
<dbReference type="InterPro" id="IPR023415">
    <property type="entry name" value="LDLR_class-A_CS"/>
</dbReference>
<dbReference type="OrthoDB" id="9990982at2759"/>
<dbReference type="InterPro" id="IPR007110">
    <property type="entry name" value="Ig-like_dom"/>
</dbReference>
<dbReference type="PROSITE" id="PS01209">
    <property type="entry name" value="LDLRA_1"/>
    <property type="match status" value="2"/>
</dbReference>
<evidence type="ECO:0000256" key="4">
    <source>
        <dbReference type="ARBA" id="ARBA00022737"/>
    </source>
</evidence>
<proteinExistence type="predicted"/>
<evidence type="ECO:0000313" key="12">
    <source>
        <dbReference type="Proteomes" id="UP000770661"/>
    </source>
</evidence>
<evidence type="ECO:0000259" key="10">
    <source>
        <dbReference type="PROSITE" id="PS50835"/>
    </source>
</evidence>
<dbReference type="PROSITE" id="PS50068">
    <property type="entry name" value="LDLRA_2"/>
    <property type="match status" value="6"/>
</dbReference>
<dbReference type="InterPro" id="IPR002035">
    <property type="entry name" value="VWF_A"/>
</dbReference>
<dbReference type="AlphaFoldDB" id="A0A8J5D1Z6"/>
<keyword evidence="5" id="KW-1133">Transmembrane helix</keyword>
<keyword evidence="4" id="KW-0677">Repeat</keyword>
<dbReference type="PANTHER" id="PTHR24270:SF62">
    <property type="entry name" value="LOW-DENSITY LIPOPROTEIN RECEPTOR-RELATED PROTEIN 2"/>
    <property type="match status" value="1"/>
</dbReference>
<keyword evidence="11" id="KW-0449">Lipoprotein</keyword>
<feature type="disulfide bond" evidence="8">
    <location>
        <begin position="591"/>
        <end position="609"/>
    </location>
</feature>
<feature type="disulfide bond" evidence="8">
    <location>
        <begin position="603"/>
        <end position="618"/>
    </location>
</feature>
<feature type="disulfide bond" evidence="8">
    <location>
        <begin position="476"/>
        <end position="491"/>
    </location>
</feature>
<reference evidence="11" key="1">
    <citation type="submission" date="2020-07" db="EMBL/GenBank/DDBJ databases">
        <title>The High-quality genome of the commercially important snow crab, Chionoecetes opilio.</title>
        <authorList>
            <person name="Jeong J.-H."/>
            <person name="Ryu S."/>
        </authorList>
    </citation>
    <scope>NUCLEOTIDE SEQUENCE</scope>
    <source>
        <strain evidence="11">MADBK_172401_WGS</strain>
        <tissue evidence="11">Digestive gland</tissue>
    </source>
</reference>
<dbReference type="EMBL" id="JACEEZ010004108">
    <property type="protein sequence ID" value="KAG0726647.1"/>
    <property type="molecule type" value="Genomic_DNA"/>
</dbReference>
<dbReference type="PRINTS" id="PR00261">
    <property type="entry name" value="LDLRECEPTOR"/>
</dbReference>
<dbReference type="SMART" id="SM00192">
    <property type="entry name" value="LDLa"/>
    <property type="match status" value="6"/>
</dbReference>
<dbReference type="Gene3D" id="3.40.50.410">
    <property type="entry name" value="von Willebrand factor, type A domain"/>
    <property type="match status" value="1"/>
</dbReference>
<feature type="disulfide bond" evidence="8">
    <location>
        <begin position="672"/>
        <end position="690"/>
    </location>
</feature>
<evidence type="ECO:0000313" key="11">
    <source>
        <dbReference type="EMBL" id="KAG0726647.1"/>
    </source>
</evidence>
<feature type="domain" description="Ig-like" evidence="10">
    <location>
        <begin position="40"/>
        <end position="181"/>
    </location>
</feature>
<keyword evidence="6" id="KW-0472">Membrane</keyword>
<protein>
    <submittedName>
        <fullName evidence="11">Low-density lipoprotein receptor-related protein 2</fullName>
    </submittedName>
</protein>
<keyword evidence="7 8" id="KW-1015">Disulfide bond</keyword>
<evidence type="ECO:0000256" key="9">
    <source>
        <dbReference type="SAM" id="SignalP"/>
    </source>
</evidence>
<dbReference type="InterPro" id="IPR036055">
    <property type="entry name" value="LDL_receptor-like_sf"/>
</dbReference>
<dbReference type="GO" id="GO:0012505">
    <property type="term" value="C:endomembrane system"/>
    <property type="evidence" value="ECO:0007669"/>
    <property type="project" value="UniProtKB-SubCell"/>
</dbReference>
<name>A0A8J5D1Z6_CHIOP</name>
<dbReference type="Gene3D" id="2.60.40.10">
    <property type="entry name" value="Immunoglobulins"/>
    <property type="match status" value="1"/>
</dbReference>
<comment type="caution">
    <text evidence="11">The sequence shown here is derived from an EMBL/GenBank/DDBJ whole genome shotgun (WGS) entry which is preliminary data.</text>
</comment>
<dbReference type="InterPro" id="IPR050685">
    <property type="entry name" value="LDLR"/>
</dbReference>
<dbReference type="Pfam" id="PF00092">
    <property type="entry name" value="VWA"/>
    <property type="match status" value="1"/>
</dbReference>
<accession>A0A8J5D1Z6</accession>
<comment type="caution">
    <text evidence="8">Lacks conserved residue(s) required for the propagation of feature annotation.</text>
</comment>
<dbReference type="SUPFAM" id="SSF53300">
    <property type="entry name" value="vWA-like"/>
    <property type="match status" value="1"/>
</dbReference>
<keyword evidence="12" id="KW-1185">Reference proteome</keyword>
<evidence type="ECO:0000256" key="3">
    <source>
        <dbReference type="ARBA" id="ARBA00022692"/>
    </source>
</evidence>
<dbReference type="GO" id="GO:0005886">
    <property type="term" value="C:plasma membrane"/>
    <property type="evidence" value="ECO:0007669"/>
    <property type="project" value="TreeGrafter"/>
</dbReference>
<evidence type="ECO:0000256" key="8">
    <source>
        <dbReference type="PROSITE-ProRule" id="PRU00124"/>
    </source>
</evidence>
<feature type="signal peptide" evidence="9">
    <location>
        <begin position="1"/>
        <end position="35"/>
    </location>
</feature>
<dbReference type="InterPro" id="IPR036179">
    <property type="entry name" value="Ig-like_dom_sf"/>
</dbReference>
<gene>
    <name evidence="11" type="primary">LRP2_3</name>
    <name evidence="11" type="ORF">GWK47_036105</name>
</gene>
<dbReference type="SUPFAM" id="SSF48726">
    <property type="entry name" value="Immunoglobulin"/>
    <property type="match status" value="1"/>
</dbReference>
<organism evidence="11 12">
    <name type="scientific">Chionoecetes opilio</name>
    <name type="common">Atlantic snow crab</name>
    <name type="synonym">Cancer opilio</name>
    <dbReference type="NCBI Taxonomy" id="41210"/>
    <lineage>
        <taxon>Eukaryota</taxon>
        <taxon>Metazoa</taxon>
        <taxon>Ecdysozoa</taxon>
        <taxon>Arthropoda</taxon>
        <taxon>Crustacea</taxon>
        <taxon>Multicrustacea</taxon>
        <taxon>Malacostraca</taxon>
        <taxon>Eumalacostraca</taxon>
        <taxon>Eucarida</taxon>
        <taxon>Decapoda</taxon>
        <taxon>Pleocyemata</taxon>
        <taxon>Brachyura</taxon>
        <taxon>Eubrachyura</taxon>
        <taxon>Majoidea</taxon>
        <taxon>Majidae</taxon>
        <taxon>Chionoecetes</taxon>
    </lineage>
</organism>
<dbReference type="CDD" id="cd00198">
    <property type="entry name" value="vWFA"/>
    <property type="match status" value="1"/>
</dbReference>
<dbReference type="PANTHER" id="PTHR24270">
    <property type="entry name" value="LOW-DENSITY LIPOPROTEIN RECEPTOR-RELATED"/>
    <property type="match status" value="1"/>
</dbReference>
<sequence>MAWGDLSKGPAGGSGGHHMLLLLLLLLLGVTSVLGAMLPPRLSTTDTIVRLREGQEGYVLECNKDVGDDPITYRWLKVGTGREGDGTGRDGTGRDGTGRDGAVTCWKMERYYDLRKLMPSAKSIPLTPQDHKIVTGVLGYAYRGFNKVFLALHTIELEHAGTYVCEASNTEGVHSAAIKVIVESRGRQTTVTQELQPHTDEILSEIATSLSDVLAEGECTCDTMFLLHVSTDAEEETVAAQANLVHIIADQIVSETNRVSVVTYSDYLDMKLSFGKGTNKCALRDAFKDLTHQKWTTRLEPVMREAFKKLRKSLSSCKVLFLPIFGSLGAEGADVLGAQHLKKLGVKIFILEVTPEPLEGVQEMASKRGDGYPYHWRVPLFMWRTIVINMNYIAKEVVGCMAEVKDFPKKCVAVDGACTNDTMCQGVGYGCEEGQCVYRECNINPRKPGCCNDASPVNGHWCGDVTSQCTSPNTICDGIVQCMNGADERRCWSTPCPQDKIARCQTSTLCLDLMDLCNGDPECPGGEDEDPRFCKSFPCPRDRPFRCRNGKCIAKESLCDGVFRDCDGGEDEAFEYCKSVHVCPASRSFKCDYGICISEKMVCDGTFNCLDATDELVCDRQNCPAERAFKCLSGLCISMDQVCNGVRDGCDDGSDEQNCTNISCPANRNFKCTDGICIDGRLRCNGRKDCDDNSDEQNCPTPEPPMAPLSPTSPCPHNMFKCNTGACISDSRWCSLCCDVHCAVV</sequence>
<dbReference type="SUPFAM" id="SSF57424">
    <property type="entry name" value="LDL receptor-like module"/>
    <property type="match status" value="4"/>
</dbReference>
<dbReference type="GO" id="GO:0016192">
    <property type="term" value="P:vesicle-mediated transport"/>
    <property type="evidence" value="ECO:0007669"/>
    <property type="project" value="UniProtKB-ARBA"/>
</dbReference>
<keyword evidence="9" id="KW-0732">Signal</keyword>
<keyword evidence="11" id="KW-0675">Receptor</keyword>
<evidence type="ECO:0000256" key="2">
    <source>
        <dbReference type="ARBA" id="ARBA00004308"/>
    </source>
</evidence>
<dbReference type="PROSITE" id="PS50835">
    <property type="entry name" value="IG_LIKE"/>
    <property type="match status" value="1"/>
</dbReference>
<dbReference type="Gene3D" id="4.10.400.10">
    <property type="entry name" value="Low-density Lipoprotein Receptor"/>
    <property type="match status" value="4"/>
</dbReference>
<feature type="chain" id="PRO_5035238054" evidence="9">
    <location>
        <begin position="36"/>
        <end position="745"/>
    </location>
</feature>
<dbReference type="InterPro" id="IPR036465">
    <property type="entry name" value="vWFA_dom_sf"/>
</dbReference>
<dbReference type="GO" id="GO:0032991">
    <property type="term" value="C:protein-containing complex"/>
    <property type="evidence" value="ECO:0007669"/>
    <property type="project" value="UniProtKB-ARBA"/>
</dbReference>
<dbReference type="Pfam" id="PF00057">
    <property type="entry name" value="Ldl_recept_a"/>
    <property type="match status" value="3"/>
</dbReference>
<dbReference type="CDD" id="cd00112">
    <property type="entry name" value="LDLa"/>
    <property type="match status" value="4"/>
</dbReference>
<evidence type="ECO:0000256" key="1">
    <source>
        <dbReference type="ARBA" id="ARBA00004167"/>
    </source>
</evidence>
<evidence type="ECO:0000256" key="6">
    <source>
        <dbReference type="ARBA" id="ARBA00023136"/>
    </source>
</evidence>
<evidence type="ECO:0000256" key="7">
    <source>
        <dbReference type="ARBA" id="ARBA00023157"/>
    </source>
</evidence>
<dbReference type="InterPro" id="IPR002172">
    <property type="entry name" value="LDrepeatLR_classA_rpt"/>
</dbReference>
<dbReference type="InterPro" id="IPR013783">
    <property type="entry name" value="Ig-like_fold"/>
</dbReference>
<evidence type="ECO:0000256" key="5">
    <source>
        <dbReference type="ARBA" id="ARBA00022989"/>
    </source>
</evidence>
<feature type="disulfide bond" evidence="8">
    <location>
        <begin position="684"/>
        <end position="699"/>
    </location>
</feature>
<comment type="subcellular location">
    <subcellularLocation>
        <location evidence="2">Endomembrane system</location>
    </subcellularLocation>
    <subcellularLocation>
        <location evidence="1">Membrane</location>
        <topology evidence="1">Single-pass membrane protein</topology>
    </subcellularLocation>
</comment>